<evidence type="ECO:0000256" key="3">
    <source>
        <dbReference type="ARBA" id="ARBA00022475"/>
    </source>
</evidence>
<dbReference type="Proteomes" id="UP001183410">
    <property type="component" value="Unassembled WGS sequence"/>
</dbReference>
<keyword evidence="13" id="KW-1185">Reference proteome</keyword>
<sequence length="463" mass="46516">MSVAYTGSRVSAIALPWFVLTTTGSATQTGLVAFAEMTPYVLVKALSGPLVDRVGPRLVSWTTDLVSALAICLVPLLHAADQLNLGLLLALVAVVGASRGPGDLAKEVMIPEAAERGAVPLERAAGFAGVIERLASTVGPLAGGGLIALVGPLSGLFVNAGCFVAGSLLIRLTLPKGMGQPAGAPESAGAEPGAGVTPGADQAPGGGAAGARTGYWQQMAEGFRFLRRTPLLLAVLLTVAFTNLLDAAYSAVLLPVWAERTDAGPSGIGLLAAVFSIGAVVGSLVATAIAHRLPRRPVLLIGYAVCGLPRFLIMAWALSHGGGLLPVAAVFAVAGLGAGFLNPIISAVTFELVPRPLLGRVKGLGTSLAWSGIPLGGLLGGLAVTAAGLVPTLLVAGVLYFVATTTAGLRPEWRAMDRDRRHGADVAPDRPPGQRPPAAAPPDAPPDAPAAEAGAGGDPAGDR</sequence>
<dbReference type="CDD" id="cd06173">
    <property type="entry name" value="MFS_MefA_like"/>
    <property type="match status" value="1"/>
</dbReference>
<feature type="compositionally biased region" description="Pro residues" evidence="9">
    <location>
        <begin position="429"/>
        <end position="448"/>
    </location>
</feature>
<gene>
    <name evidence="12" type="ORF">RM844_11225</name>
</gene>
<keyword evidence="4 10" id="KW-0812">Transmembrane</keyword>
<feature type="transmembrane region" description="Helical" evidence="10">
    <location>
        <begin position="298"/>
        <end position="318"/>
    </location>
</feature>
<comment type="similarity">
    <text evidence="7">Belongs to the major facilitator superfamily. Drug:H(+) antiporter-3 (DHA3) (TC 2.A.1.21) family.</text>
</comment>
<dbReference type="EMBL" id="JAVREO010000005">
    <property type="protein sequence ID" value="MDT0266862.1"/>
    <property type="molecule type" value="Genomic_DNA"/>
</dbReference>
<dbReference type="PROSITE" id="PS50850">
    <property type="entry name" value="MFS"/>
    <property type="match status" value="1"/>
</dbReference>
<feature type="region of interest" description="Disordered" evidence="9">
    <location>
        <begin position="181"/>
        <end position="209"/>
    </location>
</feature>
<feature type="transmembrane region" description="Helical" evidence="10">
    <location>
        <begin position="146"/>
        <end position="170"/>
    </location>
</feature>
<dbReference type="Pfam" id="PF07690">
    <property type="entry name" value="MFS_1"/>
    <property type="match status" value="1"/>
</dbReference>
<feature type="transmembrane region" description="Helical" evidence="10">
    <location>
        <begin position="231"/>
        <end position="258"/>
    </location>
</feature>
<evidence type="ECO:0000256" key="10">
    <source>
        <dbReference type="SAM" id="Phobius"/>
    </source>
</evidence>
<keyword evidence="3" id="KW-1003">Cell membrane</keyword>
<evidence type="ECO:0000256" key="5">
    <source>
        <dbReference type="ARBA" id="ARBA00022989"/>
    </source>
</evidence>
<reference evidence="13" key="1">
    <citation type="submission" date="2023-07" db="EMBL/GenBank/DDBJ databases">
        <title>30 novel species of actinomycetes from the DSMZ collection.</title>
        <authorList>
            <person name="Nouioui I."/>
        </authorList>
    </citation>
    <scope>NUCLEOTIDE SEQUENCE [LARGE SCALE GENOMIC DNA]</scope>
    <source>
        <strain evidence="13">DSM 44915</strain>
    </source>
</reference>
<evidence type="ECO:0000256" key="4">
    <source>
        <dbReference type="ARBA" id="ARBA00022692"/>
    </source>
</evidence>
<evidence type="ECO:0000313" key="13">
    <source>
        <dbReference type="Proteomes" id="UP001183410"/>
    </source>
</evidence>
<protein>
    <recommendedName>
        <fullName evidence="8">Multidrug efflux pump Tap</fullName>
    </recommendedName>
</protein>
<dbReference type="SUPFAM" id="SSF103473">
    <property type="entry name" value="MFS general substrate transporter"/>
    <property type="match status" value="1"/>
</dbReference>
<dbReference type="RefSeq" id="WP_311666954.1">
    <property type="nucleotide sequence ID" value="NZ_JAVREO010000005.1"/>
</dbReference>
<organism evidence="12 13">
    <name type="scientific">Streptomyces chisholmiae</name>
    <dbReference type="NCBI Taxonomy" id="3075540"/>
    <lineage>
        <taxon>Bacteria</taxon>
        <taxon>Bacillati</taxon>
        <taxon>Actinomycetota</taxon>
        <taxon>Actinomycetes</taxon>
        <taxon>Kitasatosporales</taxon>
        <taxon>Streptomycetaceae</taxon>
        <taxon>Streptomyces</taxon>
    </lineage>
</organism>
<keyword evidence="5 10" id="KW-1133">Transmembrane helix</keyword>
<dbReference type="Gene3D" id="1.20.1250.20">
    <property type="entry name" value="MFS general substrate transporter like domains"/>
    <property type="match status" value="2"/>
</dbReference>
<feature type="compositionally biased region" description="Gly residues" evidence="9">
    <location>
        <begin position="454"/>
        <end position="463"/>
    </location>
</feature>
<dbReference type="InterPro" id="IPR020846">
    <property type="entry name" value="MFS_dom"/>
</dbReference>
<evidence type="ECO:0000256" key="6">
    <source>
        <dbReference type="ARBA" id="ARBA00023136"/>
    </source>
</evidence>
<evidence type="ECO:0000256" key="8">
    <source>
        <dbReference type="ARBA" id="ARBA00040914"/>
    </source>
</evidence>
<comment type="subcellular location">
    <subcellularLocation>
        <location evidence="1">Cell inner membrane</location>
        <topology evidence="1">Multi-pass membrane protein</topology>
    </subcellularLocation>
</comment>
<evidence type="ECO:0000313" key="12">
    <source>
        <dbReference type="EMBL" id="MDT0266862.1"/>
    </source>
</evidence>
<keyword evidence="2" id="KW-0813">Transport</keyword>
<evidence type="ECO:0000259" key="11">
    <source>
        <dbReference type="PROSITE" id="PS50850"/>
    </source>
</evidence>
<feature type="transmembrane region" description="Helical" evidence="10">
    <location>
        <begin position="393"/>
        <end position="411"/>
    </location>
</feature>
<evidence type="ECO:0000256" key="1">
    <source>
        <dbReference type="ARBA" id="ARBA00004429"/>
    </source>
</evidence>
<name>A0ABU2JPE1_9ACTN</name>
<proteinExistence type="inferred from homology"/>
<keyword evidence="6 10" id="KW-0472">Membrane</keyword>
<dbReference type="InterPro" id="IPR011701">
    <property type="entry name" value="MFS"/>
</dbReference>
<feature type="compositionally biased region" description="Low complexity" evidence="9">
    <location>
        <begin position="181"/>
        <end position="203"/>
    </location>
</feature>
<evidence type="ECO:0000256" key="9">
    <source>
        <dbReference type="SAM" id="MobiDB-lite"/>
    </source>
</evidence>
<dbReference type="PANTHER" id="PTHR23513:SF9">
    <property type="entry name" value="ENTEROBACTIN EXPORTER ENTS"/>
    <property type="match status" value="1"/>
</dbReference>
<evidence type="ECO:0000256" key="7">
    <source>
        <dbReference type="ARBA" id="ARBA00038075"/>
    </source>
</evidence>
<evidence type="ECO:0000256" key="2">
    <source>
        <dbReference type="ARBA" id="ARBA00022448"/>
    </source>
</evidence>
<feature type="transmembrane region" description="Helical" evidence="10">
    <location>
        <begin position="324"/>
        <end position="348"/>
    </location>
</feature>
<accession>A0ABU2JPE1</accession>
<comment type="caution">
    <text evidence="12">The sequence shown here is derived from an EMBL/GenBank/DDBJ whole genome shotgun (WGS) entry which is preliminary data.</text>
</comment>
<feature type="compositionally biased region" description="Basic and acidic residues" evidence="9">
    <location>
        <begin position="413"/>
        <end position="428"/>
    </location>
</feature>
<feature type="domain" description="Major facilitator superfamily (MFS) profile" evidence="11">
    <location>
        <begin position="232"/>
        <end position="463"/>
    </location>
</feature>
<dbReference type="PANTHER" id="PTHR23513">
    <property type="entry name" value="INTEGRAL MEMBRANE EFFLUX PROTEIN-RELATED"/>
    <property type="match status" value="1"/>
</dbReference>
<feature type="transmembrane region" description="Helical" evidence="10">
    <location>
        <begin position="368"/>
        <end position="387"/>
    </location>
</feature>
<feature type="transmembrane region" description="Helical" evidence="10">
    <location>
        <begin position="270"/>
        <end position="291"/>
    </location>
</feature>
<dbReference type="InterPro" id="IPR036259">
    <property type="entry name" value="MFS_trans_sf"/>
</dbReference>
<feature type="region of interest" description="Disordered" evidence="9">
    <location>
        <begin position="413"/>
        <end position="463"/>
    </location>
</feature>